<evidence type="ECO:0000256" key="2">
    <source>
        <dbReference type="ARBA" id="ARBA00022448"/>
    </source>
</evidence>
<keyword evidence="3 6" id="KW-0812">Transmembrane</keyword>
<evidence type="ECO:0000256" key="5">
    <source>
        <dbReference type="ARBA" id="ARBA00023136"/>
    </source>
</evidence>
<evidence type="ECO:0000256" key="4">
    <source>
        <dbReference type="ARBA" id="ARBA00022989"/>
    </source>
</evidence>
<evidence type="ECO:0000256" key="3">
    <source>
        <dbReference type="ARBA" id="ARBA00022692"/>
    </source>
</evidence>
<proteinExistence type="predicted"/>
<comment type="caution">
    <text evidence="7">The sequence shown here is derived from an EMBL/GenBank/DDBJ whole genome shotgun (WGS) entry which is preliminary data.</text>
</comment>
<dbReference type="AlphaFoldDB" id="A0A227FL89"/>
<sequence length="69" mass="7670">YSIVGGWLICFLLGAVTDIMGMEAATQWLKGFSVERNLFGTITFYVLTILIVQGGVKQGIEKWSTRLMP</sequence>
<keyword evidence="4 6" id="KW-1133">Transmembrane helix</keyword>
<protein>
    <submittedName>
        <fullName evidence="7">Uncharacterized protein</fullName>
    </submittedName>
</protein>
<dbReference type="Proteomes" id="UP000214596">
    <property type="component" value="Unassembled WGS sequence"/>
</dbReference>
<feature type="non-terminal residue" evidence="7">
    <location>
        <position position="1"/>
    </location>
</feature>
<organism evidence="7 8">
    <name type="scientific">Vibrio parahaemolyticus</name>
    <dbReference type="NCBI Taxonomy" id="670"/>
    <lineage>
        <taxon>Bacteria</taxon>
        <taxon>Pseudomonadati</taxon>
        <taxon>Pseudomonadota</taxon>
        <taxon>Gammaproteobacteria</taxon>
        <taxon>Vibrionales</taxon>
        <taxon>Vibrionaceae</taxon>
        <taxon>Vibrio</taxon>
    </lineage>
</organism>
<dbReference type="GO" id="GO:0016020">
    <property type="term" value="C:membrane"/>
    <property type="evidence" value="ECO:0007669"/>
    <property type="project" value="UniProtKB-SubCell"/>
</dbReference>
<dbReference type="SUPFAM" id="SSF161070">
    <property type="entry name" value="SNF-like"/>
    <property type="match status" value="1"/>
</dbReference>
<evidence type="ECO:0000313" key="8">
    <source>
        <dbReference type="Proteomes" id="UP000214596"/>
    </source>
</evidence>
<dbReference type="EMBL" id="NIXT01005883">
    <property type="protein sequence ID" value="OXD82105.1"/>
    <property type="molecule type" value="Genomic_DNA"/>
</dbReference>
<evidence type="ECO:0000313" key="7">
    <source>
        <dbReference type="EMBL" id="OXD82105.1"/>
    </source>
</evidence>
<feature type="transmembrane region" description="Helical" evidence="6">
    <location>
        <begin position="37"/>
        <end position="56"/>
    </location>
</feature>
<gene>
    <name evidence="7" type="ORF">CA163_40855</name>
</gene>
<name>A0A227FL89_VIBPH</name>
<dbReference type="PANTHER" id="PTHR42948:SF1">
    <property type="entry name" value="TRANSPORTER"/>
    <property type="match status" value="1"/>
</dbReference>
<dbReference type="PANTHER" id="PTHR42948">
    <property type="entry name" value="TRANSPORTER"/>
    <property type="match status" value="1"/>
</dbReference>
<dbReference type="InterPro" id="IPR037272">
    <property type="entry name" value="SNS_sf"/>
</dbReference>
<feature type="non-terminal residue" evidence="7">
    <location>
        <position position="69"/>
    </location>
</feature>
<evidence type="ECO:0000256" key="6">
    <source>
        <dbReference type="SAM" id="Phobius"/>
    </source>
</evidence>
<dbReference type="InterPro" id="IPR000175">
    <property type="entry name" value="Na/ntran_symport"/>
</dbReference>
<reference evidence="7 8" key="1">
    <citation type="journal article" date="2017" name="Appl. Environ. Microbiol.">
        <title>Parallel evolution of two clades of a major Atlantic endemic Vibrio parahaemolyticus pathogen lineage by independent acquisition of related pathogenicity islands.</title>
        <authorList>
            <person name="Xu F."/>
            <person name="Gonzalez-Escalona N."/>
            <person name="Drees K.P."/>
            <person name="Sebra R.P."/>
            <person name="Cooper V.S."/>
            <person name="Jones S.H."/>
            <person name="Whistler C.A."/>
        </authorList>
    </citation>
    <scope>NUCLEOTIDE SEQUENCE [LARGE SCALE GENOMIC DNA]</scope>
    <source>
        <strain evidence="7 8">MAVP-3</strain>
    </source>
</reference>
<evidence type="ECO:0000256" key="1">
    <source>
        <dbReference type="ARBA" id="ARBA00004141"/>
    </source>
</evidence>
<comment type="subcellular location">
    <subcellularLocation>
        <location evidence="1">Membrane</location>
        <topology evidence="1">Multi-pass membrane protein</topology>
    </subcellularLocation>
</comment>
<keyword evidence="5 6" id="KW-0472">Membrane</keyword>
<keyword evidence="2" id="KW-0813">Transport</keyword>
<accession>A0A227FL89</accession>